<keyword evidence="3" id="KW-0449">Lipoprotein</keyword>
<comment type="similarity">
    <text evidence="1">Belongs to the MG307/MG309/MG338 family.</text>
</comment>
<dbReference type="EMBL" id="CP003772">
    <property type="protein sequence ID" value="AFQ04135.1"/>
    <property type="molecule type" value="Genomic_DNA"/>
</dbReference>
<name>A0ABC7ZJ16_MYCGT</name>
<feature type="region of interest" description="Disordered" evidence="2">
    <location>
        <begin position="975"/>
        <end position="994"/>
    </location>
</feature>
<evidence type="ECO:0000256" key="1">
    <source>
        <dbReference type="ARBA" id="ARBA00010828"/>
    </source>
</evidence>
<accession>A0ABC7ZJ16</accession>
<evidence type="ECO:0000313" key="4">
    <source>
        <dbReference type="Proteomes" id="UP000005254"/>
    </source>
</evidence>
<dbReference type="Proteomes" id="UP000005254">
    <property type="component" value="Chromosome"/>
</dbReference>
<dbReference type="AlphaFoldDB" id="A0ABC7ZJ16"/>
<proteinExistence type="inferred from homology"/>
<gene>
    <name evidence="3" type="ORF">CM1_01865</name>
</gene>
<sequence length="1205" mass="135974">MGIVAVACAQPNSRTIKNLFRPSSAFTDKNDGSINATLYKALENREGLTQYLTMRLAPVLRNFYEENVDDDIKRNLRTFNTDTDNSFVNQEQNLRNQYRGDYLVRLQTDILDNTGGNQANWKLRDVNNKIVDDFINKLFTKNFVEYVDKSVGVLSTPLKGLIENQSNWNNIKIQAKFVDKNKRLRINNDAVYAAIQDKLLDQFVTNENPNLVSRVVFTNETPNDGFDNYFNPDLIKSPTPSYQFQVFNKYNQQDNSIKGANGFHILASNLQSYVNTNNKTIDIPNKFSSDSGGKLLLKASDMFDTFDPSFSAAFIQGYLALQKKSKGAEQTEYTKLEKDKSIIENFFVENNSAKAAMKSASSSSQTTTVHKTDLAKIFKENETTKSTDVFKGEYQKKFSNATSTSNSDSSNNSAIVDLKELKKDNNSQPDLILARGKDGIHLMGVDGGGYYLSESGRDVNKQKQFLLFRALQTKYGLIDTNTTYDFKLFDEVKKHFDKNRVLFLFNALFKLVDSKESNFLSFPQFKKFSDSIITVKNELKDLVESQYQQIVFNEVATAENKVALKLAERNQPFIDNERNKQIWMNGLAAVLPYEQDSKTGHYNELGIYYKDIIDKVSSNTSNSNSSSSSSSSDPFSKKIIDKLKENKKKVEAAVKKHVDELKVSVIPSPQYSQIILVDTKLSSDPRNTSLALNLALNAVLSSDELQNTIRRDYFVNDDQFKQAIDLDKLTFKNWNSLNNENWNIFKYTYLFDLFQKQANPSIFGNGVNESSTDNKPKINGVLDSLYNSLNLEERLDSNDLINYYSYLYTVQWLLKDNLKNLKQNLQAKLSRTTNSFLVWSLASDKDRNNTASQAMSVSSSKSVLVKMANNVASQTNQDFTKQEQQNPNYVFGSSAYNWTNNKTPTVNSAANDISSLYYTKNNGSSSTSLTLMQKSAQQTNNQQRRFGFHGIVTNTSSNNLPDAVRNRLFTSFVSQSEKSSSNGGQAQLQSTQSSGSNETIYKGALFSFGSLTKLIETIDNIPTQAEFDALYNHLTSNLNINVTGVDRSKSLQEQKTNLKNFANSNFNNTQTVQLKQAQSKTNNSNFNDVFSRFEGYIGTNKTSNYSSYNFLQDNQIYHAVYAKQINLEDVSMLGSDSLNSTDSNNSKRLDLSLEEFLSTVALEALNPNNQTQAINALIANAKNGLVRVGDNRLFSAISSQWVRKF</sequence>
<evidence type="ECO:0000256" key="2">
    <source>
        <dbReference type="SAM" id="MobiDB-lite"/>
    </source>
</evidence>
<protein>
    <submittedName>
        <fullName evidence="3">Lipoprotein</fullName>
    </submittedName>
</protein>
<evidence type="ECO:0000313" key="3">
    <source>
        <dbReference type="EMBL" id="AFQ04135.1"/>
    </source>
</evidence>
<dbReference type="Pfam" id="PF12506">
    <property type="entry name" value="DUF3713"/>
    <property type="match status" value="1"/>
</dbReference>
<dbReference type="KEGG" id="mgx:CM1_01865"/>
<reference evidence="3 4" key="1">
    <citation type="journal article" date="2012" name="J. Bacteriol.">
        <title>Draft Genome Sequences of Four Axenic Mycoplasma genitalium Strains Isolated from Denmark, Japan, and Australia.</title>
        <authorList>
            <person name="McGowin C.L."/>
            <person name="Ma L."/>
            <person name="Jensen J.S."/>
            <person name="Mancuso M.M."/>
            <person name="Hamasuna R."/>
            <person name="Adegboye D."/>
            <person name="Martin D.H."/>
        </authorList>
    </citation>
    <scope>NUCLEOTIDE SEQUENCE [LARGE SCALE GENOMIC DNA]</scope>
    <source>
        <strain evidence="3 4">M6320</strain>
    </source>
</reference>
<dbReference type="InterPro" id="IPR022186">
    <property type="entry name" value="DUF3713"/>
</dbReference>
<organism evidence="3 4">
    <name type="scientific">Mycoplasmoides genitalium M6320</name>
    <dbReference type="NCBI Taxonomy" id="662945"/>
    <lineage>
        <taxon>Bacteria</taxon>
        <taxon>Bacillati</taxon>
        <taxon>Mycoplasmatota</taxon>
        <taxon>Mycoplasmoidales</taxon>
        <taxon>Mycoplasmoidaceae</taxon>
        <taxon>Mycoplasmoides</taxon>
    </lineage>
</organism>